<evidence type="ECO:0000313" key="3">
    <source>
        <dbReference type="EMBL" id="NIJ53796.1"/>
    </source>
</evidence>
<proteinExistence type="predicted"/>
<dbReference type="PANTHER" id="PTHR43364:SF4">
    <property type="entry name" value="NAD(P)-LINKED OXIDOREDUCTASE SUPERFAMILY PROTEIN"/>
    <property type="match status" value="1"/>
</dbReference>
<evidence type="ECO:0000259" key="2">
    <source>
        <dbReference type="Pfam" id="PF00248"/>
    </source>
</evidence>
<accession>A0ABX0US41</accession>
<sequence>MNYRVLGKCGLRVSEVCLGTMTFGTEWGWGADKATSKQIFDAFVNAGGNFFDTANRYTNGTSEQWLGEFIKPDRHSHVVGTKYSLKDRVGDLNFSGNHRKNMNRSVEESLKRLDTDFIDILWLHSWDFTTSPEEVLRGMDDLVRSGKVLHLGISNAPAWVISQANTLADWKGLNKFVAIQVEYSLIQRAPERDLLPMAEELGISVTAWGGLGNGVLTAKYLDGQTGRLRENSPRFSERNIRIATELKVLSQELNVPPSQIALAWIMQQRSPVIPVLGIRNEGQLADNLGSLQIVLSEDTLNRLHNVSSIELGYPHDLLGSTGSHTDLYAGLYNNLSF</sequence>
<dbReference type="EMBL" id="JAASQJ010000003">
    <property type="protein sequence ID" value="NIJ53796.1"/>
    <property type="molecule type" value="Genomic_DNA"/>
</dbReference>
<keyword evidence="4" id="KW-1185">Reference proteome</keyword>
<dbReference type="RefSeq" id="WP_167271328.1">
    <property type="nucleotide sequence ID" value="NZ_JAASQJ010000003.1"/>
</dbReference>
<dbReference type="Proteomes" id="UP001179181">
    <property type="component" value="Unassembled WGS sequence"/>
</dbReference>
<evidence type="ECO:0000313" key="4">
    <source>
        <dbReference type="Proteomes" id="UP001179181"/>
    </source>
</evidence>
<evidence type="ECO:0000256" key="1">
    <source>
        <dbReference type="ARBA" id="ARBA00023002"/>
    </source>
</evidence>
<dbReference type="SUPFAM" id="SSF51430">
    <property type="entry name" value="NAD(P)-linked oxidoreductase"/>
    <property type="match status" value="1"/>
</dbReference>
<name>A0ABX0US41_9BACT</name>
<reference evidence="3 4" key="1">
    <citation type="submission" date="2020-03" db="EMBL/GenBank/DDBJ databases">
        <title>Genomic Encyclopedia of Type Strains, Phase IV (KMG-IV): sequencing the most valuable type-strain genomes for metagenomic binning, comparative biology and taxonomic classification.</title>
        <authorList>
            <person name="Goeker M."/>
        </authorList>
    </citation>
    <scope>NUCLEOTIDE SEQUENCE [LARGE SCALE GENOMIC DNA]</scope>
    <source>
        <strain evidence="3 4">DSM 102865</strain>
    </source>
</reference>
<dbReference type="Gene3D" id="3.20.20.100">
    <property type="entry name" value="NADP-dependent oxidoreductase domain"/>
    <property type="match status" value="1"/>
</dbReference>
<dbReference type="PANTHER" id="PTHR43364">
    <property type="entry name" value="NADH-SPECIFIC METHYLGLYOXAL REDUCTASE-RELATED"/>
    <property type="match status" value="1"/>
</dbReference>
<dbReference type="InterPro" id="IPR050523">
    <property type="entry name" value="AKR_Detox_Biosynth"/>
</dbReference>
<dbReference type="CDD" id="cd19080">
    <property type="entry name" value="AKR_AKR9A_9B"/>
    <property type="match status" value="1"/>
</dbReference>
<protein>
    <submittedName>
        <fullName evidence="3">Aryl-alcohol dehydrogenase-like predicted oxidoreductase</fullName>
    </submittedName>
</protein>
<comment type="caution">
    <text evidence="3">The sequence shown here is derived from an EMBL/GenBank/DDBJ whole genome shotgun (WGS) entry which is preliminary data.</text>
</comment>
<organism evidence="3 4">
    <name type="scientific">Dyadobacter arcticus</name>
    <dbReference type="NCBI Taxonomy" id="1078754"/>
    <lineage>
        <taxon>Bacteria</taxon>
        <taxon>Pseudomonadati</taxon>
        <taxon>Bacteroidota</taxon>
        <taxon>Cytophagia</taxon>
        <taxon>Cytophagales</taxon>
        <taxon>Spirosomataceae</taxon>
        <taxon>Dyadobacter</taxon>
    </lineage>
</organism>
<feature type="domain" description="NADP-dependent oxidoreductase" evidence="2">
    <location>
        <begin position="16"/>
        <end position="305"/>
    </location>
</feature>
<dbReference type="Pfam" id="PF00248">
    <property type="entry name" value="Aldo_ket_red"/>
    <property type="match status" value="1"/>
</dbReference>
<dbReference type="InterPro" id="IPR023210">
    <property type="entry name" value="NADP_OxRdtase_dom"/>
</dbReference>
<dbReference type="InterPro" id="IPR036812">
    <property type="entry name" value="NAD(P)_OxRdtase_dom_sf"/>
</dbReference>
<gene>
    <name evidence="3" type="ORF">FHS68_002978</name>
</gene>
<keyword evidence="1" id="KW-0560">Oxidoreductase</keyword>